<gene>
    <name evidence="1" type="ORF">QM012_007581</name>
</gene>
<dbReference type="InterPro" id="IPR052523">
    <property type="entry name" value="Trichothecene_AcTrans"/>
</dbReference>
<protein>
    <recommendedName>
        <fullName evidence="3">N-acetyltransferase domain-containing protein</fullName>
    </recommendedName>
</protein>
<keyword evidence="2" id="KW-1185">Reference proteome</keyword>
<reference evidence="1 2" key="1">
    <citation type="submission" date="2023-11" db="EMBL/GenBank/DDBJ databases">
        <title>Draft genome sequence and annotation of the polyextremotolerant black yeast-like fungus Aureobasidium pullulans NRRL 62042.</title>
        <authorList>
            <person name="Dielentheis-Frenken M.R.E."/>
            <person name="Wibberg D."/>
            <person name="Blank L.M."/>
            <person name="Tiso T."/>
        </authorList>
    </citation>
    <scope>NUCLEOTIDE SEQUENCE [LARGE SCALE GENOMIC DNA]</scope>
    <source>
        <strain evidence="1 2">NRRL 62042</strain>
    </source>
</reference>
<dbReference type="Gene3D" id="3.40.630.30">
    <property type="match status" value="1"/>
</dbReference>
<organism evidence="1 2">
    <name type="scientific">Aureobasidium pullulans</name>
    <name type="common">Black yeast</name>
    <name type="synonym">Pullularia pullulans</name>
    <dbReference type="NCBI Taxonomy" id="5580"/>
    <lineage>
        <taxon>Eukaryota</taxon>
        <taxon>Fungi</taxon>
        <taxon>Dikarya</taxon>
        <taxon>Ascomycota</taxon>
        <taxon>Pezizomycotina</taxon>
        <taxon>Dothideomycetes</taxon>
        <taxon>Dothideomycetidae</taxon>
        <taxon>Dothideales</taxon>
        <taxon>Saccotheciaceae</taxon>
        <taxon>Aureobasidium</taxon>
    </lineage>
</organism>
<proteinExistence type="predicted"/>
<dbReference type="Proteomes" id="UP001341245">
    <property type="component" value="Unassembled WGS sequence"/>
</dbReference>
<dbReference type="InterPro" id="IPR016181">
    <property type="entry name" value="Acyl_CoA_acyltransferase"/>
</dbReference>
<dbReference type="EMBL" id="JASGXD010000005">
    <property type="protein sequence ID" value="KAK6005939.1"/>
    <property type="molecule type" value="Genomic_DNA"/>
</dbReference>
<sequence length="180" mass="20811">MPVRPAKWTDIKPAACTAALAFWEDEFLGGCLHPHRAKHPRSFERWFLYDLYDNYFDARTRMMVSYPSDRPDRITGMAVWSRSGDGGKHLEASQSWLNWLMGRYIIPIYTTIDSFVRPNLAADKAACKDMGEDLHPPTEHCFGDPDYKESWDLELLFQAPQYQGRGFGKELVFWGIARAQ</sequence>
<name>A0ABR0TND1_AURPU</name>
<accession>A0ABR0TND1</accession>
<evidence type="ECO:0000313" key="1">
    <source>
        <dbReference type="EMBL" id="KAK6005939.1"/>
    </source>
</evidence>
<evidence type="ECO:0008006" key="3">
    <source>
        <dbReference type="Google" id="ProtNLM"/>
    </source>
</evidence>
<dbReference type="PANTHER" id="PTHR42791">
    <property type="entry name" value="GNAT FAMILY ACETYLTRANSFERASE"/>
    <property type="match status" value="1"/>
</dbReference>
<dbReference type="PANTHER" id="PTHR42791:SF16">
    <property type="entry name" value="N-ACETYLTRANSFERASE DOMAIN-CONTAINING PROTEIN"/>
    <property type="match status" value="1"/>
</dbReference>
<dbReference type="SUPFAM" id="SSF55729">
    <property type="entry name" value="Acyl-CoA N-acyltransferases (Nat)"/>
    <property type="match status" value="1"/>
</dbReference>
<evidence type="ECO:0000313" key="2">
    <source>
        <dbReference type="Proteomes" id="UP001341245"/>
    </source>
</evidence>
<comment type="caution">
    <text evidence="1">The sequence shown here is derived from an EMBL/GenBank/DDBJ whole genome shotgun (WGS) entry which is preliminary data.</text>
</comment>